<dbReference type="Proteomes" id="UP000276215">
    <property type="component" value="Unassembled WGS sequence"/>
</dbReference>
<proteinExistence type="predicted"/>
<protein>
    <submittedName>
        <fullName evidence="1">Uncharacterized protein</fullName>
    </submittedName>
</protein>
<evidence type="ECO:0000313" key="1">
    <source>
        <dbReference type="EMBL" id="RPA92267.1"/>
    </source>
</evidence>
<dbReference type="EMBL" id="ML120477">
    <property type="protein sequence ID" value="RPA92267.1"/>
    <property type="molecule type" value="Genomic_DNA"/>
</dbReference>
<name>A0A3N4J4V0_9PEZI</name>
<organism evidence="1 2">
    <name type="scientific">Choiromyces venosus 120613-1</name>
    <dbReference type="NCBI Taxonomy" id="1336337"/>
    <lineage>
        <taxon>Eukaryota</taxon>
        <taxon>Fungi</taxon>
        <taxon>Dikarya</taxon>
        <taxon>Ascomycota</taxon>
        <taxon>Pezizomycotina</taxon>
        <taxon>Pezizomycetes</taxon>
        <taxon>Pezizales</taxon>
        <taxon>Tuberaceae</taxon>
        <taxon>Choiromyces</taxon>
    </lineage>
</organism>
<evidence type="ECO:0000313" key="2">
    <source>
        <dbReference type="Proteomes" id="UP000276215"/>
    </source>
</evidence>
<keyword evidence="2" id="KW-1185">Reference proteome</keyword>
<dbReference type="AlphaFoldDB" id="A0A3N4J4V0"/>
<accession>A0A3N4J4V0</accession>
<reference evidence="1 2" key="1">
    <citation type="journal article" date="2018" name="Nat. Ecol. Evol.">
        <title>Pezizomycetes genomes reveal the molecular basis of ectomycorrhizal truffle lifestyle.</title>
        <authorList>
            <person name="Murat C."/>
            <person name="Payen T."/>
            <person name="Noel B."/>
            <person name="Kuo A."/>
            <person name="Morin E."/>
            <person name="Chen J."/>
            <person name="Kohler A."/>
            <person name="Krizsan K."/>
            <person name="Balestrini R."/>
            <person name="Da Silva C."/>
            <person name="Montanini B."/>
            <person name="Hainaut M."/>
            <person name="Levati E."/>
            <person name="Barry K.W."/>
            <person name="Belfiori B."/>
            <person name="Cichocki N."/>
            <person name="Clum A."/>
            <person name="Dockter R.B."/>
            <person name="Fauchery L."/>
            <person name="Guy J."/>
            <person name="Iotti M."/>
            <person name="Le Tacon F."/>
            <person name="Lindquist E.A."/>
            <person name="Lipzen A."/>
            <person name="Malagnac F."/>
            <person name="Mello A."/>
            <person name="Molinier V."/>
            <person name="Miyauchi S."/>
            <person name="Poulain J."/>
            <person name="Riccioni C."/>
            <person name="Rubini A."/>
            <person name="Sitrit Y."/>
            <person name="Splivallo R."/>
            <person name="Traeger S."/>
            <person name="Wang M."/>
            <person name="Zifcakova L."/>
            <person name="Wipf D."/>
            <person name="Zambonelli A."/>
            <person name="Paolocci F."/>
            <person name="Nowrousian M."/>
            <person name="Ottonello S."/>
            <person name="Baldrian P."/>
            <person name="Spatafora J.W."/>
            <person name="Henrissat B."/>
            <person name="Nagy L.G."/>
            <person name="Aury J.M."/>
            <person name="Wincker P."/>
            <person name="Grigoriev I.V."/>
            <person name="Bonfante P."/>
            <person name="Martin F.M."/>
        </authorList>
    </citation>
    <scope>NUCLEOTIDE SEQUENCE [LARGE SCALE GENOMIC DNA]</scope>
    <source>
        <strain evidence="1 2">120613-1</strain>
    </source>
</reference>
<sequence>MIKGEPWLWLARSGFQEAVMADSSLSLQQANYFELDRNNGRERKGISCMLDLSNSFRGLECYAGSCLATISGSSANKEIFVPHFAPHKGSSSLFLAEDKNVLTSFIRALPLVASKLEQSETMTYILIVPPFSAFHYICHFFNVSPSPPSAHPCSGVLPGLTPDRSSYSILPTASLIPVLQPERS</sequence>
<gene>
    <name evidence="1" type="ORF">L873DRAFT_202349</name>
</gene>